<feature type="transmembrane region" description="Helical" evidence="7">
    <location>
        <begin position="360"/>
        <end position="378"/>
    </location>
</feature>
<keyword evidence="6 7" id="KW-0472">Membrane</keyword>
<evidence type="ECO:0000256" key="6">
    <source>
        <dbReference type="ARBA" id="ARBA00023136"/>
    </source>
</evidence>
<feature type="transmembrane region" description="Helical" evidence="7">
    <location>
        <begin position="97"/>
        <end position="116"/>
    </location>
</feature>
<comment type="subcellular location">
    <subcellularLocation>
        <location evidence="1">Cell membrane</location>
        <topology evidence="1">Multi-pass membrane protein</topology>
    </subcellularLocation>
</comment>
<sequence>MERQIALEGLQQTEMKASRIDGLMVLTLLMIAAGVGGGIYAQVVGHHHAFANTRDMPWGMLIGVYAYLAIISTGLCLMAAISHVFHVQPLLPLANRMVWLSIIVLLGAFTVIGLEIENPWRMPIYLVTHPNVTSNIWWMGTLYGLAVALLMLEFTLIYSGRLKAAVVFGIAGAVAEMLANTNLGSVFASLASRPFWYGSQLPIFFLASALLSGAAAVILSTHYSQVLSRRRLSEETALGLRLVGKFMAVMLFLIMLATTWKYVNAYCGTDDLRIAADALVRGPLSTSFWGFEIGLGLVLPFLLVTLTRFNSPQALSLAAMMVLVGQFFSRYNLVVGGVIVPQYLGYDDLPMYLSYAPTTAEYLLVIGGLGVVGFGFLIGEKGFTKLFQGQNAEEV</sequence>
<keyword evidence="4 7" id="KW-0812">Transmembrane</keyword>
<dbReference type="RefSeq" id="WP_073612198.1">
    <property type="nucleotide sequence ID" value="NZ_FRFE01000003.1"/>
</dbReference>
<organism evidence="8 9">
    <name type="scientific">Desulfopila aestuarii DSM 18488</name>
    <dbReference type="NCBI Taxonomy" id="1121416"/>
    <lineage>
        <taxon>Bacteria</taxon>
        <taxon>Pseudomonadati</taxon>
        <taxon>Thermodesulfobacteriota</taxon>
        <taxon>Desulfobulbia</taxon>
        <taxon>Desulfobulbales</taxon>
        <taxon>Desulfocapsaceae</taxon>
        <taxon>Desulfopila</taxon>
    </lineage>
</organism>
<evidence type="ECO:0000256" key="5">
    <source>
        <dbReference type="ARBA" id="ARBA00022989"/>
    </source>
</evidence>
<reference evidence="8 9" key="1">
    <citation type="submission" date="2016-12" db="EMBL/GenBank/DDBJ databases">
        <authorList>
            <person name="Song W.-J."/>
            <person name="Kurnit D.M."/>
        </authorList>
    </citation>
    <scope>NUCLEOTIDE SEQUENCE [LARGE SCALE GENOMIC DNA]</scope>
    <source>
        <strain evidence="8 9">DSM 18488</strain>
    </source>
</reference>
<evidence type="ECO:0000256" key="2">
    <source>
        <dbReference type="ARBA" id="ARBA00008929"/>
    </source>
</evidence>
<feature type="transmembrane region" description="Helical" evidence="7">
    <location>
        <begin position="203"/>
        <end position="221"/>
    </location>
</feature>
<dbReference type="InterPro" id="IPR005614">
    <property type="entry name" value="NrfD-like"/>
</dbReference>
<keyword evidence="9" id="KW-1185">Reference proteome</keyword>
<evidence type="ECO:0000256" key="1">
    <source>
        <dbReference type="ARBA" id="ARBA00004651"/>
    </source>
</evidence>
<feature type="transmembrane region" description="Helical" evidence="7">
    <location>
        <begin position="288"/>
        <end position="306"/>
    </location>
</feature>
<dbReference type="AlphaFoldDB" id="A0A1M7XZQ1"/>
<comment type="similarity">
    <text evidence="2">Belongs to the NrfD family.</text>
</comment>
<dbReference type="EMBL" id="FRFE01000003">
    <property type="protein sequence ID" value="SHO44706.1"/>
    <property type="molecule type" value="Genomic_DNA"/>
</dbReference>
<gene>
    <name evidence="8" type="ORF">SAMN02745220_00848</name>
</gene>
<feature type="transmembrane region" description="Helical" evidence="7">
    <location>
        <begin position="20"/>
        <end position="44"/>
    </location>
</feature>
<evidence type="ECO:0000256" key="3">
    <source>
        <dbReference type="ARBA" id="ARBA00022475"/>
    </source>
</evidence>
<evidence type="ECO:0000313" key="8">
    <source>
        <dbReference type="EMBL" id="SHO44706.1"/>
    </source>
</evidence>
<keyword evidence="5 7" id="KW-1133">Transmembrane helix</keyword>
<dbReference type="PANTHER" id="PTHR34856:SF2">
    <property type="entry name" value="PROTEIN NRFD"/>
    <property type="match status" value="1"/>
</dbReference>
<dbReference type="Pfam" id="PF03916">
    <property type="entry name" value="NrfD"/>
    <property type="match status" value="1"/>
</dbReference>
<dbReference type="STRING" id="1121416.SAMN02745220_00848"/>
<feature type="transmembrane region" description="Helical" evidence="7">
    <location>
        <begin position="165"/>
        <end position="191"/>
    </location>
</feature>
<feature type="transmembrane region" description="Helical" evidence="7">
    <location>
        <begin position="242"/>
        <end position="263"/>
    </location>
</feature>
<accession>A0A1M7XZQ1</accession>
<evidence type="ECO:0000256" key="7">
    <source>
        <dbReference type="SAM" id="Phobius"/>
    </source>
</evidence>
<dbReference type="OrthoDB" id="9772767at2"/>
<dbReference type="Gene3D" id="1.20.1630.10">
    <property type="entry name" value="Formate dehydrogenase/DMSO reductase domain"/>
    <property type="match status" value="1"/>
</dbReference>
<dbReference type="InterPro" id="IPR052049">
    <property type="entry name" value="Electron_transfer_protein"/>
</dbReference>
<protein>
    <submittedName>
        <fullName evidence="8">Prokaryotic molybdopterin-containing oxidoreductase family, membrane subunit</fullName>
    </submittedName>
</protein>
<name>A0A1M7XZQ1_9BACT</name>
<evidence type="ECO:0000313" key="9">
    <source>
        <dbReference type="Proteomes" id="UP000184603"/>
    </source>
</evidence>
<keyword evidence="3" id="KW-1003">Cell membrane</keyword>
<feature type="transmembrane region" description="Helical" evidence="7">
    <location>
        <begin position="318"/>
        <end position="340"/>
    </location>
</feature>
<feature type="transmembrane region" description="Helical" evidence="7">
    <location>
        <begin position="64"/>
        <end position="85"/>
    </location>
</feature>
<evidence type="ECO:0000256" key="4">
    <source>
        <dbReference type="ARBA" id="ARBA00022692"/>
    </source>
</evidence>
<dbReference type="GO" id="GO:0005886">
    <property type="term" value="C:plasma membrane"/>
    <property type="evidence" value="ECO:0007669"/>
    <property type="project" value="UniProtKB-SubCell"/>
</dbReference>
<dbReference type="Proteomes" id="UP000184603">
    <property type="component" value="Unassembled WGS sequence"/>
</dbReference>
<feature type="transmembrane region" description="Helical" evidence="7">
    <location>
        <begin position="136"/>
        <end position="158"/>
    </location>
</feature>
<proteinExistence type="inferred from homology"/>
<dbReference type="PANTHER" id="PTHR34856">
    <property type="entry name" value="PROTEIN NRFD"/>
    <property type="match status" value="1"/>
</dbReference>